<feature type="signal peptide" evidence="1">
    <location>
        <begin position="1"/>
        <end position="37"/>
    </location>
</feature>
<gene>
    <name evidence="2" type="ORF">SAMN05660461_1311</name>
</gene>
<dbReference type="AlphaFoldDB" id="A0A1T5NEM3"/>
<feature type="chain" id="PRO_5013160248" evidence="1">
    <location>
        <begin position="38"/>
        <end position="267"/>
    </location>
</feature>
<protein>
    <submittedName>
        <fullName evidence="2">Uncharacterized protein</fullName>
    </submittedName>
</protein>
<organism evidence="2 3">
    <name type="scientific">Chitinophaga ginsengisegetis</name>
    <dbReference type="NCBI Taxonomy" id="393003"/>
    <lineage>
        <taxon>Bacteria</taxon>
        <taxon>Pseudomonadati</taxon>
        <taxon>Bacteroidota</taxon>
        <taxon>Chitinophagia</taxon>
        <taxon>Chitinophagales</taxon>
        <taxon>Chitinophagaceae</taxon>
        <taxon>Chitinophaga</taxon>
    </lineage>
</organism>
<reference evidence="2 3" key="1">
    <citation type="submission" date="2017-02" db="EMBL/GenBank/DDBJ databases">
        <authorList>
            <person name="Peterson S.W."/>
        </authorList>
    </citation>
    <scope>NUCLEOTIDE SEQUENCE [LARGE SCALE GENOMIC DNA]</scope>
    <source>
        <strain evidence="2 3">DSM 18108</strain>
    </source>
</reference>
<accession>A0A1T5NEM3</accession>
<proteinExistence type="predicted"/>
<keyword evidence="1" id="KW-0732">Signal</keyword>
<dbReference type="Proteomes" id="UP000190166">
    <property type="component" value="Unassembled WGS sequence"/>
</dbReference>
<evidence type="ECO:0000256" key="1">
    <source>
        <dbReference type="SAM" id="SignalP"/>
    </source>
</evidence>
<dbReference type="STRING" id="393003.SAMN05660461_1311"/>
<sequence length="267" mass="30506">MSGAAPKQYIFANILVYMKLKHLALCLGMAASLSATAQIKYRDTEKKPTLVPYDSSIAFQHLTPDIAQLTLVGQEITFLKLNPRRSVRNKEDTLLDNLKMKAVVEVPYKSVLKGGHFYTPYKAIENKTFMIVDYDRRNLEGTSTLIFTLRDEDRKLLLYQVPEDNLSNTPVIINGNYEWLKRQYVGRKLHLRKENKKTENVLDNNKEITLTNEDVYSCTDIAVIFAGKQKYGQPFLIVKNSGNQELAIGVGKKNEYTTGPLIEEFEF</sequence>
<evidence type="ECO:0000313" key="3">
    <source>
        <dbReference type="Proteomes" id="UP000190166"/>
    </source>
</evidence>
<keyword evidence="3" id="KW-1185">Reference proteome</keyword>
<dbReference type="EMBL" id="FUZZ01000001">
    <property type="protein sequence ID" value="SKC98921.1"/>
    <property type="molecule type" value="Genomic_DNA"/>
</dbReference>
<evidence type="ECO:0000313" key="2">
    <source>
        <dbReference type="EMBL" id="SKC98921.1"/>
    </source>
</evidence>
<name>A0A1T5NEM3_9BACT</name>